<comment type="caution">
    <text evidence="2">The sequence shown here is derived from an EMBL/GenBank/DDBJ whole genome shotgun (WGS) entry which is preliminary data.</text>
</comment>
<dbReference type="EMBL" id="BAUT01000007">
    <property type="protein sequence ID" value="GAE25212.1"/>
    <property type="molecule type" value="Genomic_DNA"/>
</dbReference>
<accession>W4PZP3</accession>
<proteinExistence type="predicted"/>
<evidence type="ECO:0000256" key="1">
    <source>
        <dbReference type="SAM" id="Phobius"/>
    </source>
</evidence>
<dbReference type="Proteomes" id="UP000018890">
    <property type="component" value="Unassembled WGS sequence"/>
</dbReference>
<keyword evidence="1" id="KW-0812">Transmembrane</keyword>
<evidence type="ECO:0000313" key="2">
    <source>
        <dbReference type="EMBL" id="GAE25212.1"/>
    </source>
</evidence>
<protein>
    <submittedName>
        <fullName evidence="2">Uncharacterized protein</fullName>
    </submittedName>
</protein>
<keyword evidence="1" id="KW-0472">Membrane</keyword>
<feature type="transmembrane region" description="Helical" evidence="1">
    <location>
        <begin position="44"/>
        <end position="63"/>
    </location>
</feature>
<dbReference type="AlphaFoldDB" id="W4PZP3"/>
<keyword evidence="3" id="KW-1185">Reference proteome</keyword>
<name>W4PZP3_9BACI</name>
<gene>
    <name evidence="2" type="ORF">JCM9140_1192</name>
</gene>
<feature type="transmembrane region" description="Helical" evidence="1">
    <location>
        <begin position="12"/>
        <end position="32"/>
    </location>
</feature>
<keyword evidence="1" id="KW-1133">Transmembrane helix</keyword>
<dbReference type="STRING" id="1236970.JCM9140_1192"/>
<reference evidence="2" key="1">
    <citation type="journal article" date="2014" name="Genome Announc.">
        <title>Draft Genome Sequences of Three Alkaliphilic Bacillus Strains, Bacillus wakoensis JCM 9140T, Bacillus akibai JCM 9157T, and Bacillus hemicellulosilyticus JCM 9152T.</title>
        <authorList>
            <person name="Yuki M."/>
            <person name="Oshima K."/>
            <person name="Suda W."/>
            <person name="Oshida Y."/>
            <person name="Kitamura K."/>
            <person name="Iida T."/>
            <person name="Hattori M."/>
            <person name="Ohkuma M."/>
        </authorList>
    </citation>
    <scope>NUCLEOTIDE SEQUENCE [LARGE SCALE GENOMIC DNA]</scope>
    <source>
        <strain evidence="2">JCM 9140</strain>
    </source>
</reference>
<sequence length="71" mass="8389">MQQEGRFAMAKIICWIIIFVALALNVVMLQWTIEAYLGHEFELIYRYTTVALVSSLIALATMFKWRKIEYK</sequence>
<evidence type="ECO:0000313" key="3">
    <source>
        <dbReference type="Proteomes" id="UP000018890"/>
    </source>
</evidence>
<organism evidence="2 3">
    <name type="scientific">Halalkalibacter wakoensis JCM 9140</name>
    <dbReference type="NCBI Taxonomy" id="1236970"/>
    <lineage>
        <taxon>Bacteria</taxon>
        <taxon>Bacillati</taxon>
        <taxon>Bacillota</taxon>
        <taxon>Bacilli</taxon>
        <taxon>Bacillales</taxon>
        <taxon>Bacillaceae</taxon>
        <taxon>Halalkalibacter</taxon>
    </lineage>
</organism>